<keyword evidence="4" id="KW-1185">Reference proteome</keyword>
<dbReference type="Pfam" id="PF13462">
    <property type="entry name" value="Thioredoxin_4"/>
    <property type="match status" value="1"/>
</dbReference>
<keyword evidence="1" id="KW-0732">Signal</keyword>
<dbReference type="Proteomes" id="UP000783253">
    <property type="component" value="Unassembled WGS sequence"/>
</dbReference>
<feature type="domain" description="Thioredoxin-like fold" evidence="2">
    <location>
        <begin position="61"/>
        <end position="242"/>
    </location>
</feature>
<gene>
    <name evidence="3" type="ORF">K3152_06025</name>
</gene>
<evidence type="ECO:0000256" key="1">
    <source>
        <dbReference type="SAM" id="SignalP"/>
    </source>
</evidence>
<organism evidence="3 4">
    <name type="scientific">Qipengyuania polymorpha</name>
    <dbReference type="NCBI Taxonomy" id="2867234"/>
    <lineage>
        <taxon>Bacteria</taxon>
        <taxon>Pseudomonadati</taxon>
        <taxon>Pseudomonadota</taxon>
        <taxon>Alphaproteobacteria</taxon>
        <taxon>Sphingomonadales</taxon>
        <taxon>Erythrobacteraceae</taxon>
        <taxon>Qipengyuania</taxon>
    </lineage>
</organism>
<comment type="caution">
    <text evidence="3">The sequence shown here is derived from an EMBL/GenBank/DDBJ whole genome shotgun (WGS) entry which is preliminary data.</text>
</comment>
<dbReference type="Gene3D" id="3.40.30.10">
    <property type="entry name" value="Glutaredoxin"/>
    <property type="match status" value="1"/>
</dbReference>
<feature type="chain" id="PRO_5045050286" evidence="1">
    <location>
        <begin position="18"/>
        <end position="248"/>
    </location>
</feature>
<evidence type="ECO:0000313" key="3">
    <source>
        <dbReference type="EMBL" id="MBX7457797.1"/>
    </source>
</evidence>
<protein>
    <submittedName>
        <fullName evidence="3">DsbA family protein</fullName>
    </submittedName>
</protein>
<sequence length="248" mass="26743">MTLSLRFALLAPLTLMAAACGGGAEEADTASLEGEAIAPIEAPEGTSWADQVTVTEYDGYLKGNPDAPLKLVEYASLTCPTCARFAVEGDDALTENYINTGVVSFELRNQIHGPHDLALATLVRCSTPEAVHPLSKQVFANQQQVLQGVFDNGEAIQQSLNLPPERRMVQLAEIAGFYDFFAARGISEDQARTCLADAEAYETIANNSTTQSEEFNVTGTPTFFLNGNRVEANLWAQLEPILQRAGAR</sequence>
<evidence type="ECO:0000259" key="2">
    <source>
        <dbReference type="Pfam" id="PF13462"/>
    </source>
</evidence>
<evidence type="ECO:0000313" key="4">
    <source>
        <dbReference type="Proteomes" id="UP000783253"/>
    </source>
</evidence>
<feature type="signal peptide" evidence="1">
    <location>
        <begin position="1"/>
        <end position="17"/>
    </location>
</feature>
<dbReference type="EMBL" id="JAIGNK010000002">
    <property type="protein sequence ID" value="MBX7457797.1"/>
    <property type="molecule type" value="Genomic_DNA"/>
</dbReference>
<dbReference type="SUPFAM" id="SSF52833">
    <property type="entry name" value="Thioredoxin-like"/>
    <property type="match status" value="1"/>
</dbReference>
<accession>A0ABS7IZA7</accession>
<dbReference type="PROSITE" id="PS51257">
    <property type="entry name" value="PROKAR_LIPOPROTEIN"/>
    <property type="match status" value="1"/>
</dbReference>
<dbReference type="InterPro" id="IPR036249">
    <property type="entry name" value="Thioredoxin-like_sf"/>
</dbReference>
<dbReference type="InterPro" id="IPR012336">
    <property type="entry name" value="Thioredoxin-like_fold"/>
</dbReference>
<dbReference type="Gene3D" id="1.10.40.110">
    <property type="match status" value="1"/>
</dbReference>
<proteinExistence type="predicted"/>
<name>A0ABS7IZA7_9SPHN</name>
<reference evidence="3 4" key="1">
    <citation type="submission" date="2021-08" db="EMBL/GenBank/DDBJ databases">
        <title>Comparative Genomics Analysis of the Genus Qipengyuania Reveals Extensive Genetic Diversity and Metabolic Versatility, Including the Description of Fifteen Novel Species.</title>
        <authorList>
            <person name="Liu Y."/>
        </authorList>
    </citation>
    <scope>NUCLEOTIDE SEQUENCE [LARGE SCALE GENOMIC DNA]</scope>
    <source>
        <strain evidence="3 4">1NDH17</strain>
    </source>
</reference>
<dbReference type="RefSeq" id="WP_221573226.1">
    <property type="nucleotide sequence ID" value="NZ_JAIGNK010000002.1"/>
</dbReference>